<dbReference type="Proteomes" id="UP001271007">
    <property type="component" value="Unassembled WGS sequence"/>
</dbReference>
<organism evidence="2 3">
    <name type="scientific">Extremus antarcticus</name>
    <dbReference type="NCBI Taxonomy" id="702011"/>
    <lineage>
        <taxon>Eukaryota</taxon>
        <taxon>Fungi</taxon>
        <taxon>Dikarya</taxon>
        <taxon>Ascomycota</taxon>
        <taxon>Pezizomycotina</taxon>
        <taxon>Dothideomycetes</taxon>
        <taxon>Dothideomycetidae</taxon>
        <taxon>Mycosphaerellales</taxon>
        <taxon>Extremaceae</taxon>
        <taxon>Extremus</taxon>
    </lineage>
</organism>
<keyword evidence="3" id="KW-1185">Reference proteome</keyword>
<evidence type="ECO:0000256" key="1">
    <source>
        <dbReference type="SAM" id="MobiDB-lite"/>
    </source>
</evidence>
<name>A0AAJ0DB65_9PEZI</name>
<feature type="compositionally biased region" description="Low complexity" evidence="1">
    <location>
        <begin position="200"/>
        <end position="211"/>
    </location>
</feature>
<gene>
    <name evidence="2" type="ORF">LTR09_008223</name>
</gene>
<protein>
    <submittedName>
        <fullName evidence="2">Uncharacterized protein</fullName>
    </submittedName>
</protein>
<evidence type="ECO:0000313" key="3">
    <source>
        <dbReference type="Proteomes" id="UP001271007"/>
    </source>
</evidence>
<accession>A0AAJ0DB65</accession>
<proteinExistence type="predicted"/>
<evidence type="ECO:0000313" key="2">
    <source>
        <dbReference type="EMBL" id="KAK3050583.1"/>
    </source>
</evidence>
<feature type="compositionally biased region" description="Basic and acidic residues" evidence="1">
    <location>
        <begin position="214"/>
        <end position="223"/>
    </location>
</feature>
<reference evidence="2" key="1">
    <citation type="submission" date="2023-04" db="EMBL/GenBank/DDBJ databases">
        <title>Black Yeasts Isolated from many extreme environments.</title>
        <authorList>
            <person name="Coleine C."/>
            <person name="Stajich J.E."/>
            <person name="Selbmann L."/>
        </authorList>
    </citation>
    <scope>NUCLEOTIDE SEQUENCE</scope>
    <source>
        <strain evidence="2">CCFEE 5312</strain>
    </source>
</reference>
<dbReference type="EMBL" id="JAWDJX010000031">
    <property type="protein sequence ID" value="KAK3050583.1"/>
    <property type="molecule type" value="Genomic_DNA"/>
</dbReference>
<sequence length="223" mass="24606">MAASRNDIIKAADDALDKAIEDAILVIAVEEERKANRFAQRLDKVTESSTPQRRKIRRWLDQVPENVTTMPTKEEQHALLKAHLAITPKTISLLYDSGYTTPSSLRNATPNEVAAKFAARPAMDWKSAKNYVRPLRRMVMLGDIEDLEEAKAAAKKLQKWSKVELVRLGVWEEGFDDLTGVEILGRMRGVGAMHGKDGMGKAASSKGGKVKIVPSKDGEPSAI</sequence>
<comment type="caution">
    <text evidence="2">The sequence shown here is derived from an EMBL/GenBank/DDBJ whole genome shotgun (WGS) entry which is preliminary data.</text>
</comment>
<dbReference type="AlphaFoldDB" id="A0AAJ0DB65"/>
<feature type="region of interest" description="Disordered" evidence="1">
    <location>
        <begin position="196"/>
        <end position="223"/>
    </location>
</feature>